<name>A0A0E9U993_ANGAN</name>
<reference evidence="1" key="1">
    <citation type="submission" date="2014-11" db="EMBL/GenBank/DDBJ databases">
        <authorList>
            <person name="Amaro Gonzalez C."/>
        </authorList>
    </citation>
    <scope>NUCLEOTIDE SEQUENCE</scope>
</reference>
<reference evidence="1" key="2">
    <citation type="journal article" date="2015" name="Fish Shellfish Immunol.">
        <title>Early steps in the European eel (Anguilla anguilla)-Vibrio vulnificus interaction in the gills: Role of the RtxA13 toxin.</title>
        <authorList>
            <person name="Callol A."/>
            <person name="Pajuelo D."/>
            <person name="Ebbesson L."/>
            <person name="Teles M."/>
            <person name="MacKenzie S."/>
            <person name="Amaro C."/>
        </authorList>
    </citation>
    <scope>NUCLEOTIDE SEQUENCE</scope>
</reference>
<organism evidence="1">
    <name type="scientific">Anguilla anguilla</name>
    <name type="common">European freshwater eel</name>
    <name type="synonym">Muraena anguilla</name>
    <dbReference type="NCBI Taxonomy" id="7936"/>
    <lineage>
        <taxon>Eukaryota</taxon>
        <taxon>Metazoa</taxon>
        <taxon>Chordata</taxon>
        <taxon>Craniata</taxon>
        <taxon>Vertebrata</taxon>
        <taxon>Euteleostomi</taxon>
        <taxon>Actinopterygii</taxon>
        <taxon>Neopterygii</taxon>
        <taxon>Teleostei</taxon>
        <taxon>Anguilliformes</taxon>
        <taxon>Anguillidae</taxon>
        <taxon>Anguilla</taxon>
    </lineage>
</organism>
<proteinExistence type="predicted"/>
<dbReference type="EMBL" id="GBXM01046171">
    <property type="protein sequence ID" value="JAH62406.1"/>
    <property type="molecule type" value="Transcribed_RNA"/>
</dbReference>
<sequence length="80" mass="9262">MLYFKITSSLRKPSNVTKPGSAKDKLRQVDYGYTGAVGYLEGIKPMTNIPWPWIWEMSKPSFNLMITAPYWKSNTSLEWN</sequence>
<evidence type="ECO:0000313" key="1">
    <source>
        <dbReference type="EMBL" id="JAH62406.1"/>
    </source>
</evidence>
<accession>A0A0E9U993</accession>
<protein>
    <submittedName>
        <fullName evidence="1">Uncharacterized protein</fullName>
    </submittedName>
</protein>
<dbReference type="AlphaFoldDB" id="A0A0E9U993"/>